<feature type="transmembrane region" description="Helical" evidence="10">
    <location>
        <begin position="284"/>
        <end position="309"/>
    </location>
</feature>
<dbReference type="GO" id="GO:0005247">
    <property type="term" value="F:voltage-gated chloride channel activity"/>
    <property type="evidence" value="ECO:0007669"/>
    <property type="project" value="TreeGrafter"/>
</dbReference>
<evidence type="ECO:0000256" key="1">
    <source>
        <dbReference type="ARBA" id="ARBA00004141"/>
    </source>
</evidence>
<keyword evidence="8" id="KW-0868">Chloride</keyword>
<feature type="transmembrane region" description="Helical" evidence="10">
    <location>
        <begin position="486"/>
        <end position="507"/>
    </location>
</feature>
<dbReference type="Gene3D" id="3.10.580.10">
    <property type="entry name" value="CBS-domain"/>
    <property type="match status" value="2"/>
</dbReference>
<keyword evidence="7 10" id="KW-0472">Membrane</keyword>
<evidence type="ECO:0000256" key="6">
    <source>
        <dbReference type="ARBA" id="ARBA00023065"/>
    </source>
</evidence>
<keyword evidence="6" id="KW-0406">Ion transport</keyword>
<reference evidence="11 12" key="1">
    <citation type="journal article" date="2024" name="Science">
        <title>Giant polyketide synthase enzymes in the biosynthesis of giant marine polyether toxins.</title>
        <authorList>
            <person name="Fallon T.R."/>
            <person name="Shende V.V."/>
            <person name="Wierzbicki I.H."/>
            <person name="Pendleton A.L."/>
            <person name="Watervoot N.F."/>
            <person name="Auber R.P."/>
            <person name="Gonzalez D.J."/>
            <person name="Wisecaver J.H."/>
            <person name="Moore B.S."/>
        </authorList>
    </citation>
    <scope>NUCLEOTIDE SEQUENCE [LARGE SCALE GENOMIC DNA]</scope>
    <source>
        <strain evidence="11 12">12B1</strain>
    </source>
</reference>
<gene>
    <name evidence="11" type="ORF">AB1Y20_021957</name>
</gene>
<dbReference type="Proteomes" id="UP001515480">
    <property type="component" value="Unassembled WGS sequence"/>
</dbReference>
<feature type="compositionally biased region" description="Low complexity" evidence="9">
    <location>
        <begin position="744"/>
        <end position="760"/>
    </location>
</feature>
<dbReference type="PANTHER" id="PTHR45720">
    <property type="entry name" value="CHLORIDE CHANNEL PROTEIN 2"/>
    <property type="match status" value="1"/>
</dbReference>
<evidence type="ECO:0000256" key="4">
    <source>
        <dbReference type="ARBA" id="ARBA00022737"/>
    </source>
</evidence>
<evidence type="ECO:0000313" key="11">
    <source>
        <dbReference type="EMBL" id="KAL1520370.1"/>
    </source>
</evidence>
<feature type="region of interest" description="Disordered" evidence="9">
    <location>
        <begin position="742"/>
        <end position="765"/>
    </location>
</feature>
<dbReference type="EMBL" id="JBGBPQ010000008">
    <property type="protein sequence ID" value="KAL1520370.1"/>
    <property type="molecule type" value="Genomic_DNA"/>
</dbReference>
<dbReference type="InterPro" id="IPR014743">
    <property type="entry name" value="Cl-channel_core"/>
</dbReference>
<evidence type="ECO:0008006" key="13">
    <source>
        <dbReference type="Google" id="ProtNLM"/>
    </source>
</evidence>
<evidence type="ECO:0000256" key="9">
    <source>
        <dbReference type="SAM" id="MobiDB-lite"/>
    </source>
</evidence>
<feature type="transmembrane region" description="Helical" evidence="10">
    <location>
        <begin position="178"/>
        <end position="197"/>
    </location>
</feature>
<dbReference type="InterPro" id="IPR046342">
    <property type="entry name" value="CBS_dom_sf"/>
</dbReference>
<dbReference type="InterPro" id="IPR001807">
    <property type="entry name" value="ClC"/>
</dbReference>
<evidence type="ECO:0000313" key="12">
    <source>
        <dbReference type="Proteomes" id="UP001515480"/>
    </source>
</evidence>
<feature type="transmembrane region" description="Helical" evidence="10">
    <location>
        <begin position="562"/>
        <end position="581"/>
    </location>
</feature>
<feature type="transmembrane region" description="Helical" evidence="10">
    <location>
        <begin position="367"/>
        <end position="387"/>
    </location>
</feature>
<feature type="transmembrane region" description="Helical" evidence="10">
    <location>
        <begin position="233"/>
        <end position="250"/>
    </location>
</feature>
<evidence type="ECO:0000256" key="10">
    <source>
        <dbReference type="SAM" id="Phobius"/>
    </source>
</evidence>
<dbReference type="SUPFAM" id="SSF81340">
    <property type="entry name" value="Clc chloride channel"/>
    <property type="match status" value="1"/>
</dbReference>
<dbReference type="InterPro" id="IPR050970">
    <property type="entry name" value="Cl_channel_volt-gated"/>
</dbReference>
<feature type="transmembrane region" description="Helical" evidence="10">
    <location>
        <begin position="527"/>
        <end position="550"/>
    </location>
</feature>
<name>A0AB34JFF9_PRYPA</name>
<keyword evidence="3 10" id="KW-0812">Transmembrane</keyword>
<keyword evidence="12" id="KW-1185">Reference proteome</keyword>
<dbReference type="GO" id="GO:0016020">
    <property type="term" value="C:membrane"/>
    <property type="evidence" value="ECO:0007669"/>
    <property type="project" value="UniProtKB-SubCell"/>
</dbReference>
<organism evidence="11 12">
    <name type="scientific">Prymnesium parvum</name>
    <name type="common">Toxic golden alga</name>
    <dbReference type="NCBI Taxonomy" id="97485"/>
    <lineage>
        <taxon>Eukaryota</taxon>
        <taxon>Haptista</taxon>
        <taxon>Haptophyta</taxon>
        <taxon>Prymnesiophyceae</taxon>
        <taxon>Prymnesiales</taxon>
        <taxon>Prymnesiaceae</taxon>
        <taxon>Prymnesium</taxon>
    </lineage>
</organism>
<comment type="caution">
    <text evidence="11">The sequence shown here is derived from an EMBL/GenBank/DDBJ whole genome shotgun (WGS) entry which is preliminary data.</text>
</comment>
<keyword evidence="5 10" id="KW-1133">Transmembrane helix</keyword>
<keyword evidence="4" id="KW-0677">Repeat</keyword>
<feature type="transmembrane region" description="Helical" evidence="10">
    <location>
        <begin position="321"/>
        <end position="343"/>
    </location>
</feature>
<comment type="subcellular location">
    <subcellularLocation>
        <location evidence="1">Membrane</location>
        <topology evidence="1">Multi-pass membrane protein</topology>
    </subcellularLocation>
</comment>
<feature type="transmembrane region" description="Helical" evidence="10">
    <location>
        <begin position="408"/>
        <end position="425"/>
    </location>
</feature>
<evidence type="ECO:0000256" key="7">
    <source>
        <dbReference type="ARBA" id="ARBA00023136"/>
    </source>
</evidence>
<evidence type="ECO:0000256" key="8">
    <source>
        <dbReference type="ARBA" id="ARBA00023214"/>
    </source>
</evidence>
<protein>
    <recommendedName>
        <fullName evidence="13">Chloride channel protein</fullName>
    </recommendedName>
</protein>
<dbReference type="PRINTS" id="PR00762">
    <property type="entry name" value="CLCHANNEL"/>
</dbReference>
<keyword evidence="2" id="KW-0813">Transport</keyword>
<feature type="transmembrane region" description="Helical" evidence="10">
    <location>
        <begin position="461"/>
        <end position="479"/>
    </location>
</feature>
<dbReference type="AlphaFoldDB" id="A0AB34JFF9"/>
<dbReference type="SUPFAM" id="SSF54631">
    <property type="entry name" value="CBS-domain pair"/>
    <property type="match status" value="1"/>
</dbReference>
<sequence length="910" mass="100680">MELHSPRVLVPASLAHKKLLDGAEPSSSTIKLTSSPSTLEESLKQLSPFAGSVTARAREMPRRRVAPSRPVHLAYSMSSAPVETLNYARRATKAEAAGRPKLAKKKALRWLHACLGCIYPEGAHMRVPLGLVCFLTILGSCAATLGFMMDVMIDLIHEFRHLSYRFVGNLDMNEDLKWFLQLFTWLLGMLGFSWAAIWTTKMLAPQAAGSGIPEMKSILSGAAEGNYLSRRTLLAKVLGLVLALGGGLPLGKEGPFVHLSCCLVDSLLKLPVFDSIRRSKPLRIQMLAVACAVGVSSTFGAPMGGVLFSIEVTAQYFLVSLYWRCFFASVVGAIISRLLFSWWHHKEEFGISSMLHADDVSAEPTQLLAYVIIGASCGLVGALFVKLNKMWMDFRKAHSKHFLLRNRYAWSTIFITVFGLVSFPASPVGHFMSKGQTASINDLFNRTLSNEWHQEHLKFPFWSPSLGTLLLYIFFRFSFLVMGITLPLPCGVFAPCLAIGAGVGRIVGDAMHHVLPHMEAFVKPGGYAVLGAASMAAGVTRTISSAILIFELTGGLQHVLPILIAVVVSFVVGQCYSVSIFESILENKGLLTMPEFKNPATWMKTAKDVMLVRSACCYTKDIVKLMGLPDLQRGFLIWMRRCENSKLARRNLPARSFREAIRIHENITYGELKLLLKKCDAQDKYFPYVDEADQLIGVLHKQQLEMALSLKRRGWEASREACASQRRAAQRAYGALERTLNAVQQQSPQSQRAQAPPLARCQSSPSIVHSLPKRKGKRVKVRSVSWRRGGRVAAKQMPFGEGLVVGCEDINSIHFLGASSMEAIQQHQEPPIDTNSIDDEPPASVMLEVITRDVWDQLGLDLAPFSVQAQASMALVHFYFSQLTLHCVFVVDKGKFIGMINKEDMMKGDF</sequence>
<proteinExistence type="predicted"/>
<accession>A0AB34JFF9</accession>
<evidence type="ECO:0000256" key="5">
    <source>
        <dbReference type="ARBA" id="ARBA00022989"/>
    </source>
</evidence>
<evidence type="ECO:0000256" key="2">
    <source>
        <dbReference type="ARBA" id="ARBA00022448"/>
    </source>
</evidence>
<dbReference type="Pfam" id="PF00654">
    <property type="entry name" value="Voltage_CLC"/>
    <property type="match status" value="1"/>
</dbReference>
<dbReference type="PANTHER" id="PTHR45720:SF10">
    <property type="entry name" value="CHLORIDE CHANNEL PROTEIN 2"/>
    <property type="match status" value="1"/>
</dbReference>
<dbReference type="Gene3D" id="1.10.3080.10">
    <property type="entry name" value="Clc chloride channel"/>
    <property type="match status" value="1"/>
</dbReference>
<feature type="transmembrane region" description="Helical" evidence="10">
    <location>
        <begin position="129"/>
        <end position="149"/>
    </location>
</feature>
<evidence type="ECO:0000256" key="3">
    <source>
        <dbReference type="ARBA" id="ARBA00022692"/>
    </source>
</evidence>